<feature type="region of interest" description="Disordered" evidence="1">
    <location>
        <begin position="1"/>
        <end position="97"/>
    </location>
</feature>
<dbReference type="WBParaSite" id="PEQ_0000041701-mRNA-1">
    <property type="protein sequence ID" value="PEQ_0000041701-mRNA-1"/>
    <property type="gene ID" value="PEQ_0000041701"/>
</dbReference>
<name>A0A914R1U3_PAREQ</name>
<accession>A0A914R1U3</accession>
<organism evidence="2 3">
    <name type="scientific">Parascaris equorum</name>
    <name type="common">Equine roundworm</name>
    <dbReference type="NCBI Taxonomy" id="6256"/>
    <lineage>
        <taxon>Eukaryota</taxon>
        <taxon>Metazoa</taxon>
        <taxon>Ecdysozoa</taxon>
        <taxon>Nematoda</taxon>
        <taxon>Chromadorea</taxon>
        <taxon>Rhabditida</taxon>
        <taxon>Spirurina</taxon>
        <taxon>Ascaridomorpha</taxon>
        <taxon>Ascaridoidea</taxon>
        <taxon>Ascarididae</taxon>
        <taxon>Parascaris</taxon>
    </lineage>
</organism>
<reference evidence="3" key="1">
    <citation type="submission" date="2022-11" db="UniProtKB">
        <authorList>
            <consortium name="WormBaseParasite"/>
        </authorList>
    </citation>
    <scope>IDENTIFICATION</scope>
</reference>
<proteinExistence type="predicted"/>
<dbReference type="Proteomes" id="UP000887564">
    <property type="component" value="Unplaced"/>
</dbReference>
<protein>
    <submittedName>
        <fullName evidence="3">Uncharacterized protein</fullName>
    </submittedName>
</protein>
<evidence type="ECO:0000313" key="3">
    <source>
        <dbReference type="WBParaSite" id="PEQ_0000041701-mRNA-1"/>
    </source>
</evidence>
<feature type="compositionally biased region" description="Basic and acidic residues" evidence="1">
    <location>
        <begin position="31"/>
        <end position="47"/>
    </location>
</feature>
<evidence type="ECO:0000256" key="1">
    <source>
        <dbReference type="SAM" id="MobiDB-lite"/>
    </source>
</evidence>
<evidence type="ECO:0000313" key="2">
    <source>
        <dbReference type="Proteomes" id="UP000887564"/>
    </source>
</evidence>
<dbReference type="AlphaFoldDB" id="A0A914R1U3"/>
<sequence>LSSNVNYLNFQPVIKKPPKIAHGTARPPPEWGRRENEELEQLRKNLEPPKYVEQQKAEGDLAKPPVQPIPLVVPNVDDVEEDEAPPPKPVKEAPPVSLKKRIPCDFVRHCRSVQRSSIP</sequence>
<keyword evidence="2" id="KW-1185">Reference proteome</keyword>